<accession>A0ABP5ETC4</accession>
<keyword evidence="1" id="KW-1133">Transmembrane helix</keyword>
<evidence type="ECO:0000313" key="3">
    <source>
        <dbReference type="Proteomes" id="UP001500755"/>
    </source>
</evidence>
<dbReference type="EMBL" id="BAAANO010000012">
    <property type="protein sequence ID" value="GAA2004705.1"/>
    <property type="molecule type" value="Genomic_DNA"/>
</dbReference>
<name>A0ABP5ETC4_9MICO</name>
<proteinExistence type="predicted"/>
<dbReference type="Proteomes" id="UP001500755">
    <property type="component" value="Unassembled WGS sequence"/>
</dbReference>
<comment type="caution">
    <text evidence="2">The sequence shown here is derived from an EMBL/GenBank/DDBJ whole genome shotgun (WGS) entry which is preliminary data.</text>
</comment>
<keyword evidence="1" id="KW-0812">Transmembrane</keyword>
<gene>
    <name evidence="2" type="ORF">GCM10009755_12750</name>
</gene>
<sequence length="325" mass="35867">MDVRLTTKSLAEITGGRAGLAALVLLAASLAGARGWLLGFFRWILQIATVAALFLGMVFGWGGAKPWQIFGSAGTHELRHTAAHLPIPENWVLEREVDHLSAHDTQLEQRRLTSLVPDDVELADLRAWLTGDAWSALGDDSPFNSLQLEYCDPEHSECHTQEVTEDADPRFFVSARLSGYWKKGLSEVGVTLEYAEPEKLEITRGEHFLERHALMPVPDAWVRYDTSEGDNSTGTSVHMSYGIPETDGIDDIEAWLTDTSAWTEFGELTGQGCRDTGSGFWLCHADVDRFCPDRVGRSPYERLSVSYTPATSTVGVQLRLPSATS</sequence>
<evidence type="ECO:0000313" key="2">
    <source>
        <dbReference type="EMBL" id="GAA2004705.1"/>
    </source>
</evidence>
<protein>
    <submittedName>
        <fullName evidence="2">Uncharacterized protein</fullName>
    </submittedName>
</protein>
<keyword evidence="1" id="KW-0472">Membrane</keyword>
<feature type="transmembrane region" description="Helical" evidence="1">
    <location>
        <begin position="43"/>
        <end position="62"/>
    </location>
</feature>
<keyword evidence="3" id="KW-1185">Reference proteome</keyword>
<reference evidence="3" key="1">
    <citation type="journal article" date="2019" name="Int. J. Syst. Evol. Microbiol.">
        <title>The Global Catalogue of Microorganisms (GCM) 10K type strain sequencing project: providing services to taxonomists for standard genome sequencing and annotation.</title>
        <authorList>
            <consortium name="The Broad Institute Genomics Platform"/>
            <consortium name="The Broad Institute Genome Sequencing Center for Infectious Disease"/>
            <person name="Wu L."/>
            <person name="Ma J."/>
        </authorList>
    </citation>
    <scope>NUCLEOTIDE SEQUENCE [LARGE SCALE GENOMIC DNA]</scope>
    <source>
        <strain evidence="3">JCM 14546</strain>
    </source>
</reference>
<organism evidence="2 3">
    <name type="scientific">Brevibacterium samyangense</name>
    <dbReference type="NCBI Taxonomy" id="366888"/>
    <lineage>
        <taxon>Bacteria</taxon>
        <taxon>Bacillati</taxon>
        <taxon>Actinomycetota</taxon>
        <taxon>Actinomycetes</taxon>
        <taxon>Micrococcales</taxon>
        <taxon>Brevibacteriaceae</taxon>
        <taxon>Brevibacterium</taxon>
    </lineage>
</organism>
<evidence type="ECO:0000256" key="1">
    <source>
        <dbReference type="SAM" id="Phobius"/>
    </source>
</evidence>